<evidence type="ECO:0000313" key="11">
    <source>
        <dbReference type="EMBL" id="ORZ12173.1"/>
    </source>
</evidence>
<name>A0A1Y2GJ09_9FUNG</name>
<evidence type="ECO:0000256" key="4">
    <source>
        <dbReference type="ARBA" id="ARBA00022771"/>
    </source>
</evidence>
<dbReference type="InterPro" id="IPR013083">
    <property type="entry name" value="Znf_RING/FYVE/PHD"/>
</dbReference>
<dbReference type="Pfam" id="PF12861">
    <property type="entry name" value="zf-ANAPC11"/>
    <property type="match status" value="1"/>
</dbReference>
<keyword evidence="3" id="KW-0479">Metal-binding</keyword>
<dbReference type="AlphaFoldDB" id="A0A1Y2GJ09"/>
<sequence>MKVKVKRWHTVAIWQWDMEDSTDLCGICHGPFDSCCPDCRIPGDNCPLLWGKCTHCFHLHCINKWIETNDSEGTCPMDRQIFEAAT</sequence>
<dbReference type="InterPro" id="IPR051031">
    <property type="entry name" value="RING-box_E3_Ubiquitin_Ligase"/>
</dbReference>
<dbReference type="GO" id="GO:0061630">
    <property type="term" value="F:ubiquitin protein ligase activity"/>
    <property type="evidence" value="ECO:0007669"/>
    <property type="project" value="InterPro"/>
</dbReference>
<feature type="domain" description="RING-type" evidence="10">
    <location>
        <begin position="36"/>
        <end position="79"/>
    </location>
</feature>
<evidence type="ECO:0000256" key="7">
    <source>
        <dbReference type="ARBA" id="ARBA00022833"/>
    </source>
</evidence>
<keyword evidence="5" id="KW-0498">Mitosis</keyword>
<evidence type="ECO:0000259" key="10">
    <source>
        <dbReference type="PROSITE" id="PS50089"/>
    </source>
</evidence>
<evidence type="ECO:0000313" key="12">
    <source>
        <dbReference type="Proteomes" id="UP000193648"/>
    </source>
</evidence>
<dbReference type="PANTHER" id="PTHR11210">
    <property type="entry name" value="RING BOX"/>
    <property type="match status" value="1"/>
</dbReference>
<dbReference type="Gene3D" id="3.30.40.10">
    <property type="entry name" value="Zinc/RING finger domain, C3HC4 (zinc finger)"/>
    <property type="match status" value="1"/>
</dbReference>
<keyword evidence="6" id="KW-0833">Ubl conjugation pathway</keyword>
<evidence type="ECO:0000256" key="9">
    <source>
        <dbReference type="PROSITE-ProRule" id="PRU00175"/>
    </source>
</evidence>
<dbReference type="Proteomes" id="UP000193648">
    <property type="component" value="Unassembled WGS sequence"/>
</dbReference>
<dbReference type="GeneID" id="33566523"/>
<gene>
    <name evidence="11" type="ORF">BCR41DRAFT_356635</name>
</gene>
<dbReference type="InterPro" id="IPR001841">
    <property type="entry name" value="Znf_RING"/>
</dbReference>
<evidence type="ECO:0000256" key="5">
    <source>
        <dbReference type="ARBA" id="ARBA00022776"/>
    </source>
</evidence>
<dbReference type="GO" id="GO:0008270">
    <property type="term" value="F:zinc ion binding"/>
    <property type="evidence" value="ECO:0007669"/>
    <property type="project" value="UniProtKB-KW"/>
</dbReference>
<accession>A0A1Y2GJ09</accession>
<evidence type="ECO:0000256" key="2">
    <source>
        <dbReference type="ARBA" id="ARBA00022618"/>
    </source>
</evidence>
<evidence type="ECO:0000256" key="3">
    <source>
        <dbReference type="ARBA" id="ARBA00022723"/>
    </source>
</evidence>
<dbReference type="GO" id="GO:0005680">
    <property type="term" value="C:anaphase-promoting complex"/>
    <property type="evidence" value="ECO:0007669"/>
    <property type="project" value="EnsemblFungi"/>
</dbReference>
<dbReference type="SUPFAM" id="SSF57850">
    <property type="entry name" value="RING/U-box"/>
    <property type="match status" value="1"/>
</dbReference>
<dbReference type="InterPro" id="IPR024991">
    <property type="entry name" value="RING-H2_APC11"/>
</dbReference>
<dbReference type="EMBL" id="MCFF01000026">
    <property type="protein sequence ID" value="ORZ12173.1"/>
    <property type="molecule type" value="Genomic_DNA"/>
</dbReference>
<keyword evidence="4 9" id="KW-0863">Zinc-finger</keyword>
<keyword evidence="8" id="KW-0131">Cell cycle</keyword>
<dbReference type="GO" id="GO:0031145">
    <property type="term" value="P:anaphase-promoting complex-dependent catabolic process"/>
    <property type="evidence" value="ECO:0007669"/>
    <property type="project" value="InterPro"/>
</dbReference>
<keyword evidence="7" id="KW-0862">Zinc</keyword>
<dbReference type="CDD" id="cd16456">
    <property type="entry name" value="RING-H2_APC11"/>
    <property type="match status" value="1"/>
</dbReference>
<evidence type="ECO:0000256" key="6">
    <source>
        <dbReference type="ARBA" id="ARBA00022786"/>
    </source>
</evidence>
<evidence type="ECO:0000256" key="8">
    <source>
        <dbReference type="ARBA" id="ARBA00023306"/>
    </source>
</evidence>
<dbReference type="FunCoup" id="A0A1Y2GJ09">
    <property type="interactions" value="336"/>
</dbReference>
<organism evidence="11 12">
    <name type="scientific">Lobosporangium transversale</name>
    <dbReference type="NCBI Taxonomy" id="64571"/>
    <lineage>
        <taxon>Eukaryota</taxon>
        <taxon>Fungi</taxon>
        <taxon>Fungi incertae sedis</taxon>
        <taxon>Mucoromycota</taxon>
        <taxon>Mortierellomycotina</taxon>
        <taxon>Mortierellomycetes</taxon>
        <taxon>Mortierellales</taxon>
        <taxon>Mortierellaceae</taxon>
        <taxon>Lobosporangium</taxon>
    </lineage>
</organism>
<protein>
    <recommendedName>
        <fullName evidence="1">Anaphase-promoting complex subunit 11</fullName>
    </recommendedName>
</protein>
<dbReference type="GO" id="GO:0051301">
    <property type="term" value="P:cell division"/>
    <property type="evidence" value="ECO:0007669"/>
    <property type="project" value="UniProtKB-KW"/>
</dbReference>
<dbReference type="GO" id="GO:0097602">
    <property type="term" value="F:cullin family protein binding"/>
    <property type="evidence" value="ECO:0007669"/>
    <property type="project" value="InterPro"/>
</dbReference>
<dbReference type="RefSeq" id="XP_021880038.1">
    <property type="nucleotide sequence ID" value="XM_022024679.1"/>
</dbReference>
<reference evidence="11 12" key="1">
    <citation type="submission" date="2016-07" db="EMBL/GenBank/DDBJ databases">
        <title>Pervasive Adenine N6-methylation of Active Genes in Fungi.</title>
        <authorList>
            <consortium name="DOE Joint Genome Institute"/>
            <person name="Mondo S.J."/>
            <person name="Dannebaum R.O."/>
            <person name="Kuo R.C."/>
            <person name="Labutti K."/>
            <person name="Haridas S."/>
            <person name="Kuo A."/>
            <person name="Salamov A."/>
            <person name="Ahrendt S.R."/>
            <person name="Lipzen A."/>
            <person name="Sullivan W."/>
            <person name="Andreopoulos W.B."/>
            <person name="Clum A."/>
            <person name="Lindquist E."/>
            <person name="Daum C."/>
            <person name="Ramamoorthy G.K."/>
            <person name="Gryganskyi A."/>
            <person name="Culley D."/>
            <person name="Magnuson J.K."/>
            <person name="James T.Y."/>
            <person name="O'Malley M.A."/>
            <person name="Stajich J.E."/>
            <person name="Spatafora J.W."/>
            <person name="Visel A."/>
            <person name="Grigoriev I.V."/>
        </authorList>
    </citation>
    <scope>NUCLEOTIDE SEQUENCE [LARGE SCALE GENOMIC DNA]</scope>
    <source>
        <strain evidence="11 12">NRRL 3116</strain>
    </source>
</reference>
<keyword evidence="2" id="KW-0132">Cell division</keyword>
<dbReference type="InParanoid" id="A0A1Y2GJ09"/>
<proteinExistence type="predicted"/>
<dbReference type="OrthoDB" id="1681166at2759"/>
<comment type="caution">
    <text evidence="11">The sequence shown here is derived from an EMBL/GenBank/DDBJ whole genome shotgun (WGS) entry which is preliminary data.</text>
</comment>
<dbReference type="STRING" id="64571.A0A1Y2GJ09"/>
<evidence type="ECO:0000256" key="1">
    <source>
        <dbReference type="ARBA" id="ARBA00013928"/>
    </source>
</evidence>
<dbReference type="PROSITE" id="PS50089">
    <property type="entry name" value="ZF_RING_2"/>
    <property type="match status" value="1"/>
</dbReference>
<keyword evidence="12" id="KW-1185">Reference proteome</keyword>